<accession>A0A8X7TAU8</accession>
<evidence type="ECO:0000256" key="2">
    <source>
        <dbReference type="SAM" id="MobiDB-lite"/>
    </source>
</evidence>
<feature type="coiled-coil region" evidence="1">
    <location>
        <begin position="112"/>
        <end position="139"/>
    </location>
</feature>
<evidence type="ECO:0000313" key="4">
    <source>
        <dbReference type="Proteomes" id="UP000590412"/>
    </source>
</evidence>
<name>A0A8X7TAU8_CANPA</name>
<dbReference type="OrthoDB" id="3993941at2759"/>
<keyword evidence="1" id="KW-0175">Coiled coil</keyword>
<feature type="region of interest" description="Disordered" evidence="2">
    <location>
        <begin position="319"/>
        <end position="340"/>
    </location>
</feature>
<comment type="caution">
    <text evidence="3">The sequence shown here is derived from an EMBL/GenBank/DDBJ whole genome shotgun (WGS) entry which is preliminary data.</text>
</comment>
<sequence length="547" mass="61939">MDNNDYESINLASTLKSELNAKSPSRHSLYHQKVPVSESESYDDDEFEHDPEEFITDNHNDIKYEHIHREHILLYDKPDEQLAESNNTLTLGSLHLSELVPPLANQNFDEPTKHLSEQIRELENNLVEYSQVYSTLLREGDSNVAEIRSKVSRIFHQLSECYFSLNELYSRDASYTKSVHTYFDTWRSKRDRILQKIQRTKSVESKHGAKLAGLLNESTSVDNEIKELQSRIAALNEKKSLLSKEIEDTTSVLESRTALYGENLRYLESRGKEVLLEYLQNNGLPESDFTSLIKEQAIDLSFEFPKELNNVKEIEMEHENATAQSATHSTSIRDSKTASSIGMKPYEPPLEPAHLLTNDDSLLNHGHGPTAFEKGYAIGAQNSRIFKSQVQSLIHKVVSHVPQRSQLPQIQPNRTLTTTLDVEPITTFLRLRVDALNDLVMSTSKTAASYHGCDNQWNLVQQILASQEEKVESILKESTVDADTMPVIQTLMQTRDKLESAATSISLLHSGGILSQLVSDEINAVNEAFTVVTKEGHNTRSKQMKQS</sequence>
<dbReference type="AlphaFoldDB" id="A0A8X7TAU8"/>
<dbReference type="Gene3D" id="6.10.250.3150">
    <property type="match status" value="1"/>
</dbReference>
<feature type="coiled-coil region" evidence="1">
    <location>
        <begin position="211"/>
        <end position="245"/>
    </location>
</feature>
<feature type="region of interest" description="Disordered" evidence="2">
    <location>
        <begin position="20"/>
        <end position="45"/>
    </location>
</feature>
<organism evidence="3 4">
    <name type="scientific">Candida parapsilosis</name>
    <name type="common">Yeast</name>
    <dbReference type="NCBI Taxonomy" id="5480"/>
    <lineage>
        <taxon>Eukaryota</taxon>
        <taxon>Fungi</taxon>
        <taxon>Dikarya</taxon>
        <taxon>Ascomycota</taxon>
        <taxon>Saccharomycotina</taxon>
        <taxon>Pichiomycetes</taxon>
        <taxon>Debaryomycetaceae</taxon>
        <taxon>Candida/Lodderomyces clade</taxon>
        <taxon>Candida</taxon>
    </lineage>
</organism>
<evidence type="ECO:0000313" key="3">
    <source>
        <dbReference type="EMBL" id="KAF6052409.1"/>
    </source>
</evidence>
<feature type="compositionally biased region" description="Polar residues" evidence="2">
    <location>
        <begin position="321"/>
        <end position="330"/>
    </location>
</feature>
<protein>
    <submittedName>
        <fullName evidence="3">Uncharacterized protein</fullName>
    </submittedName>
</protein>
<reference evidence="3" key="1">
    <citation type="submission" date="2020-03" db="EMBL/GenBank/DDBJ databases">
        <title>FDA dAtabase for Regulatory Grade micrObial Sequences (FDA-ARGOS): Supporting development and validation of Infectious Disease Dx tests.</title>
        <authorList>
            <person name="Campos J."/>
            <person name="Goldberg B."/>
            <person name="Tallon L."/>
            <person name="Sadzewicz L."/>
            <person name="Vavikolanu K."/>
            <person name="Mehta A."/>
            <person name="Aluvathingal J."/>
            <person name="Nadendla S."/>
            <person name="Nandy P."/>
            <person name="Geyer C."/>
            <person name="Yan Y."/>
            <person name="Sichtig H."/>
        </authorList>
    </citation>
    <scope>NUCLEOTIDE SEQUENCE [LARGE SCALE GENOMIC DNA]</scope>
    <source>
        <strain evidence="3">FDAARGOS_652</strain>
    </source>
</reference>
<dbReference type="EMBL" id="JABWAB010000004">
    <property type="protein sequence ID" value="KAF6052409.1"/>
    <property type="molecule type" value="Genomic_DNA"/>
</dbReference>
<evidence type="ECO:0000256" key="1">
    <source>
        <dbReference type="SAM" id="Coils"/>
    </source>
</evidence>
<gene>
    <name evidence="3" type="ORF">FOB60_002665</name>
</gene>
<proteinExistence type="predicted"/>
<dbReference type="Proteomes" id="UP000590412">
    <property type="component" value="Unassembled WGS sequence"/>
</dbReference>